<dbReference type="Proteomes" id="UP000197679">
    <property type="component" value="Chromosome"/>
</dbReference>
<proteinExistence type="predicted"/>
<reference evidence="1 2" key="1">
    <citation type="journal article" date="2017" name="Nat. Commun.">
        <title>'ARMAN' archaea depend on association with euryarchaeal host in culture and in situ.</title>
        <authorList>
            <person name="Golyshina O."/>
            <person name="Toshchakov S."/>
            <person name="Makarova K."/>
            <person name="Gavrilov S."/>
            <person name="Korzhenkov A."/>
            <person name="La Cono V."/>
            <person name="Arcadi E."/>
            <person name="Nechitaylo T."/>
            <person name="Ferrer M."/>
            <person name="Kublanov I."/>
            <person name="Wolf Y."/>
            <person name="Yakimov M."/>
            <person name="Golyshin P."/>
            <person name="Slesarev A."/>
            <person name="Kozyavkin S."/>
        </authorList>
    </citation>
    <scope>NUCLEOTIDE SEQUENCE [LARGE SCALE GENOMIC DNA]</scope>
    <source>
        <strain evidence="1 2">Mia14</strain>
    </source>
</reference>
<keyword evidence="2" id="KW-1185">Reference proteome</keyword>
<evidence type="ECO:0000313" key="2">
    <source>
        <dbReference type="Proteomes" id="UP000197679"/>
    </source>
</evidence>
<protein>
    <submittedName>
        <fullName evidence="1">Uncharacterized protein</fullName>
    </submittedName>
</protein>
<sequence>MDKLIGVPMPTKAVDLDKDKKVDYLKEDKADRALEKEPKVRFNEKDIEQFKSFIKDLYKADLDGFAGIINSYYKDFRPPELYFDFDSSYKTGFKLIDESKINSVVLAAYDRGLNKIIIKRELLDLYKKGEDNVDSIDHALAHELGHSIAMQSDITKNGVYNSKKSIYGTVTDELLANLFAAELMIVKQGLPISNESVARQLIKDNVDIEFFSKDIDAAKIYLKELDNYSTNVVPSIKRISDTVHAKIIDFSNRGLKSLNYETVVKINNVYFDEVKKQLNDYLINALANYSIHVYSAPLLGASRALLSKRMSVGQLINAVSDDISSVKEIRRYLKGSFASVNLKMLSAIESDLIEITSEQPVIEAVNDQDKISNYAEVFLKVADRVEDEFKNMNRHLEMEIESEKRLLKDFSKFKRKFDRGTK</sequence>
<name>A0A218NN06_9ARCH</name>
<accession>A0A218NN06</accession>
<evidence type="ECO:0000313" key="1">
    <source>
        <dbReference type="EMBL" id="ASI13853.1"/>
    </source>
</evidence>
<dbReference type="KEGG" id="marh:Mia14_0540"/>
<dbReference type="AlphaFoldDB" id="A0A218NN06"/>
<dbReference type="EMBL" id="CP019964">
    <property type="protein sequence ID" value="ASI13853.1"/>
    <property type="molecule type" value="Genomic_DNA"/>
</dbReference>
<organism evidence="1 2">
    <name type="scientific">Candidatus Mancarchaeum acidiphilum</name>
    <dbReference type="NCBI Taxonomy" id="1920749"/>
    <lineage>
        <taxon>Archaea</taxon>
        <taxon>Candidatus Micrarchaeota</taxon>
        <taxon>Candidatus Mancarchaeum</taxon>
    </lineage>
</organism>
<gene>
    <name evidence="1" type="ORF">Mia14_0540</name>
</gene>